<reference evidence="2" key="1">
    <citation type="submission" date="2022-10" db="EMBL/GenBank/DDBJ databases">
        <title>Genome assembly of Pristionchus species.</title>
        <authorList>
            <person name="Yoshida K."/>
            <person name="Sommer R.J."/>
        </authorList>
    </citation>
    <scope>NUCLEOTIDE SEQUENCE [LARGE SCALE GENOMIC DNA]</scope>
    <source>
        <strain evidence="2">RS5460</strain>
    </source>
</reference>
<gene>
    <name evidence="1" type="ORF">PMAYCL1PPCAC_09353</name>
</gene>
<sequence>MPNSTAQSPGVKLFILENIAEDVYLHYPTSFLSRRYVIIMPSKGLNEALYTFTRSDEKYISFPCAAIDRMYCPGNCASISFPLNFTYNRSGDMYLLKNTVPKTVWCTSVSFGSCSFFVIFRSV</sequence>
<organism evidence="1 2">
    <name type="scientific">Pristionchus mayeri</name>
    <dbReference type="NCBI Taxonomy" id="1317129"/>
    <lineage>
        <taxon>Eukaryota</taxon>
        <taxon>Metazoa</taxon>
        <taxon>Ecdysozoa</taxon>
        <taxon>Nematoda</taxon>
        <taxon>Chromadorea</taxon>
        <taxon>Rhabditida</taxon>
        <taxon>Rhabditina</taxon>
        <taxon>Diplogasteromorpha</taxon>
        <taxon>Diplogasteroidea</taxon>
        <taxon>Neodiplogasteridae</taxon>
        <taxon>Pristionchus</taxon>
    </lineage>
</organism>
<keyword evidence="2" id="KW-1185">Reference proteome</keyword>
<accession>A0AAN4ZDG8</accession>
<name>A0AAN4ZDG8_9BILA</name>
<comment type="caution">
    <text evidence="1">The sequence shown here is derived from an EMBL/GenBank/DDBJ whole genome shotgun (WGS) entry which is preliminary data.</text>
</comment>
<evidence type="ECO:0000313" key="1">
    <source>
        <dbReference type="EMBL" id="GMR39158.1"/>
    </source>
</evidence>
<dbReference type="EMBL" id="BTRK01000002">
    <property type="protein sequence ID" value="GMR39158.1"/>
    <property type="molecule type" value="Genomic_DNA"/>
</dbReference>
<feature type="non-terminal residue" evidence="1">
    <location>
        <position position="123"/>
    </location>
</feature>
<evidence type="ECO:0000313" key="2">
    <source>
        <dbReference type="Proteomes" id="UP001328107"/>
    </source>
</evidence>
<protein>
    <submittedName>
        <fullName evidence="1">Uncharacterized protein</fullName>
    </submittedName>
</protein>
<dbReference type="Proteomes" id="UP001328107">
    <property type="component" value="Unassembled WGS sequence"/>
</dbReference>
<dbReference type="AlphaFoldDB" id="A0AAN4ZDG8"/>
<proteinExistence type="predicted"/>